<keyword evidence="2" id="KW-1185">Reference proteome</keyword>
<sequence>MKREISFLSPSLKEIVATTWQAKKNGVTYFSVSVDLQFPKGRYSPGSTTDMLLRKISPKVLQIWLPIESGQTPSSSSTRICLPFIPPSSVYLWILSPQAAIPSILHQSHLFDHRSSATPPTALFYYRLEFPTLPLTIQPVTPRGLKQDPISCCFRSLSTPSTHTNDLFS</sequence>
<evidence type="ECO:0000313" key="1">
    <source>
        <dbReference type="EMBL" id="GIX69035.1"/>
    </source>
</evidence>
<dbReference type="Proteomes" id="UP001054837">
    <property type="component" value="Unassembled WGS sequence"/>
</dbReference>
<gene>
    <name evidence="1" type="ORF">CDAR_315991</name>
</gene>
<reference evidence="1 2" key="1">
    <citation type="submission" date="2021-06" db="EMBL/GenBank/DDBJ databases">
        <title>Caerostris darwini draft genome.</title>
        <authorList>
            <person name="Kono N."/>
            <person name="Arakawa K."/>
        </authorList>
    </citation>
    <scope>NUCLEOTIDE SEQUENCE [LARGE SCALE GENOMIC DNA]</scope>
</reference>
<evidence type="ECO:0000313" key="2">
    <source>
        <dbReference type="Proteomes" id="UP001054837"/>
    </source>
</evidence>
<dbReference type="EMBL" id="BPLQ01000226">
    <property type="protein sequence ID" value="GIX69035.1"/>
    <property type="molecule type" value="Genomic_DNA"/>
</dbReference>
<proteinExistence type="predicted"/>
<accession>A0AAV4MAY6</accession>
<protein>
    <submittedName>
        <fullName evidence="1">Uncharacterized protein</fullName>
    </submittedName>
</protein>
<comment type="caution">
    <text evidence="1">The sequence shown here is derived from an EMBL/GenBank/DDBJ whole genome shotgun (WGS) entry which is preliminary data.</text>
</comment>
<dbReference type="AlphaFoldDB" id="A0AAV4MAY6"/>
<organism evidence="1 2">
    <name type="scientific">Caerostris darwini</name>
    <dbReference type="NCBI Taxonomy" id="1538125"/>
    <lineage>
        <taxon>Eukaryota</taxon>
        <taxon>Metazoa</taxon>
        <taxon>Ecdysozoa</taxon>
        <taxon>Arthropoda</taxon>
        <taxon>Chelicerata</taxon>
        <taxon>Arachnida</taxon>
        <taxon>Araneae</taxon>
        <taxon>Araneomorphae</taxon>
        <taxon>Entelegynae</taxon>
        <taxon>Araneoidea</taxon>
        <taxon>Araneidae</taxon>
        <taxon>Caerostris</taxon>
    </lineage>
</organism>
<name>A0AAV4MAY6_9ARAC</name>